<evidence type="ECO:0000313" key="3">
    <source>
        <dbReference type="EMBL" id="MWL06367.1"/>
    </source>
</evidence>
<dbReference type="AlphaFoldDB" id="A0A2S8JK90"/>
<dbReference type="EMBL" id="AASEPP010000044">
    <property type="protein sequence ID" value="EFC2248318.1"/>
    <property type="molecule type" value="Genomic_DNA"/>
</dbReference>
<dbReference type="Proteomes" id="UP000430081">
    <property type="component" value="Unassembled WGS sequence"/>
</dbReference>
<gene>
    <name evidence="1" type="ORF">E5H86_21445</name>
    <name evidence="3" type="ORF">GQM13_23455</name>
    <name evidence="2" type="ORF">GQM21_26170</name>
</gene>
<dbReference type="Proteomes" id="UP000531916">
    <property type="component" value="Unassembled WGS sequence"/>
</dbReference>
<proteinExistence type="predicted"/>
<reference evidence="1 6" key="1">
    <citation type="submission" date="2019-04" db="EMBL/GenBank/DDBJ databases">
        <authorList>
            <consortium name="NARMS: The National Antimicrobial Resistance Monitoring System"/>
        </authorList>
    </citation>
    <scope>NUCLEOTIDE SEQUENCE [LARGE SCALE GENOMIC DNA]</scope>
    <source>
        <strain evidence="1 6">FSIS11919500</strain>
    </source>
</reference>
<evidence type="ECO:0000313" key="6">
    <source>
        <dbReference type="Proteomes" id="UP000531916"/>
    </source>
</evidence>
<dbReference type="EMBL" id="WTMQ01000013">
    <property type="protein sequence ID" value="MWL06367.1"/>
    <property type="molecule type" value="Genomic_DNA"/>
</dbReference>
<name>A0A2S8JK90_ECOLX</name>
<evidence type="ECO:0000313" key="4">
    <source>
        <dbReference type="Proteomes" id="UP000430081"/>
    </source>
</evidence>
<sequence>MLEDADPAIRHIIERKIRTSREAMARLDKMDLELLDVMMASGDDLTGIKLNEARKKYGKAIEERYGYTFPQTQYAAKLW</sequence>
<evidence type="ECO:0000313" key="1">
    <source>
        <dbReference type="EMBL" id="EFC2248318.1"/>
    </source>
</evidence>
<protein>
    <submittedName>
        <fullName evidence="1">Uncharacterized protein</fullName>
    </submittedName>
</protein>
<evidence type="ECO:0000313" key="2">
    <source>
        <dbReference type="EMBL" id="MWL00590.1"/>
    </source>
</evidence>
<organism evidence="1 6">
    <name type="scientific">Escherichia coli</name>
    <dbReference type="NCBI Taxonomy" id="562"/>
    <lineage>
        <taxon>Bacteria</taxon>
        <taxon>Pseudomonadati</taxon>
        <taxon>Pseudomonadota</taxon>
        <taxon>Gammaproteobacteria</taxon>
        <taxon>Enterobacterales</taxon>
        <taxon>Enterobacteriaceae</taxon>
        <taxon>Escherichia</taxon>
    </lineage>
</organism>
<comment type="caution">
    <text evidence="1">The sequence shown here is derived from an EMBL/GenBank/DDBJ whole genome shotgun (WGS) entry which is preliminary data.</text>
</comment>
<dbReference type="Proteomes" id="UP000462271">
    <property type="component" value="Unassembled WGS sequence"/>
</dbReference>
<accession>A0A2S8JK90</accession>
<evidence type="ECO:0000313" key="5">
    <source>
        <dbReference type="Proteomes" id="UP000462271"/>
    </source>
</evidence>
<reference evidence="4 5" key="2">
    <citation type="submission" date="2019-12" db="EMBL/GenBank/DDBJ databases">
        <title>Enteriobacteria Tanzani isolates_10432.</title>
        <authorList>
            <person name="Subbiah M."/>
            <person name="Call D."/>
        </authorList>
    </citation>
    <scope>NUCLEOTIDE SEQUENCE [LARGE SCALE GENOMIC DNA]</scope>
    <source>
        <strain evidence="3 4">10432wG7</strain>
        <strain evidence="2 5">10432wG8</strain>
    </source>
</reference>
<dbReference type="EMBL" id="WTML01000247">
    <property type="protein sequence ID" value="MWL00590.1"/>
    <property type="molecule type" value="Genomic_DNA"/>
</dbReference>